<dbReference type="InterPro" id="IPR036047">
    <property type="entry name" value="F-box-like_dom_sf"/>
</dbReference>
<dbReference type="InterPro" id="IPR001611">
    <property type="entry name" value="Leu-rich_rpt"/>
</dbReference>
<feature type="region of interest" description="Disordered" evidence="4">
    <location>
        <begin position="1"/>
        <end position="63"/>
    </location>
</feature>
<keyword evidence="3" id="KW-0677">Repeat</keyword>
<dbReference type="GO" id="GO:0006913">
    <property type="term" value="P:nucleocytoplasmic transport"/>
    <property type="evidence" value="ECO:0007669"/>
    <property type="project" value="TreeGrafter"/>
</dbReference>
<feature type="compositionally biased region" description="Pro residues" evidence="4">
    <location>
        <begin position="11"/>
        <end position="22"/>
    </location>
</feature>
<evidence type="ECO:0000256" key="2">
    <source>
        <dbReference type="ARBA" id="ARBA00022614"/>
    </source>
</evidence>
<evidence type="ECO:0000313" key="6">
    <source>
        <dbReference type="EMBL" id="ALC76513.1"/>
    </source>
</evidence>
<dbReference type="CDD" id="cd09917">
    <property type="entry name" value="F-box_SF"/>
    <property type="match status" value="1"/>
</dbReference>
<dbReference type="PANTHER" id="PTHR24113:SF12">
    <property type="entry name" value="RAN GTPASE-ACTIVATING PROTEIN 1"/>
    <property type="match status" value="1"/>
</dbReference>
<gene>
    <name evidence="6" type="primary">ripG7</name>
</gene>
<organism evidence="6">
    <name type="scientific">Ralstonia solanacearum MolK2</name>
    <dbReference type="NCBI Taxonomy" id="564065"/>
    <lineage>
        <taxon>Bacteria</taxon>
        <taxon>Pseudomonadati</taxon>
        <taxon>Pseudomonadota</taxon>
        <taxon>Betaproteobacteria</taxon>
        <taxon>Burkholderiales</taxon>
        <taxon>Burkholderiaceae</taxon>
        <taxon>Ralstonia</taxon>
        <taxon>Ralstonia solanacearum species complex</taxon>
    </lineage>
</organism>
<dbReference type="SUPFAM" id="SSF52047">
    <property type="entry name" value="RNI-like"/>
    <property type="match status" value="2"/>
</dbReference>
<dbReference type="InterPro" id="IPR027038">
    <property type="entry name" value="RanGap"/>
</dbReference>
<sequence>MMVKLTFNTPYVPPEPSAPPLPDGAGYHYVPPEPSAPLLPEGGFPLEPSQPGGSPRAYSPSRSSAGIALSTLGELAGMKLNGGSAADMASMQRRRQLPPAPSGPSKVQYLQEMPIEILQHAASFLDPRSRRALSTVSTTMNQAARASQTHMQAWNKAMLGKLHHYPNLQSLRLRGDITLDDLKKLPPTLRHLDLGECSPASGAKSYAAIEYLTTVSPDTGTVPFPHLESLNLKGARIGNRGAQLLASKLSLKTLNAADGGIGVEGCAALKDSPVLETLDMSGNPIGGLGPQYLAGSESIKKLRLCCCGVTDPGIQALSKNNQLTSLDVSGNHIGNEALKELAASPSLTELDVSCNRPNTLGSQQQKEREGKSMAYALAGGLAARATPLVSLKADGNWFNDHAAEWLSIPPAGALSISLKNNLIGAVGAAHLSINETFQAIDLTQNKIRDKGVEALVGSRSLKDITVRNCCVTDVGAQAIARSTLTSADLGNLISEKTNKAEQQAEQDYFDETANEITEVGVNALAQNLSLTSLSVQGNLCGDDAVIALAKNRTLKSLNVAYTDMTPASVPELASNPVLTSLSVRWNYALGPEGIQDLADRQSLPSLTSLDARDTSMGEAGAKALEANTRITGTPDDPNFIRDSYRD</sequence>
<dbReference type="SMART" id="SM00367">
    <property type="entry name" value="LRR_CC"/>
    <property type="match status" value="5"/>
</dbReference>
<name>A0A0M4FQ10_RALSL</name>
<dbReference type="Gene3D" id="3.80.10.10">
    <property type="entry name" value="Ribonuclease Inhibitor"/>
    <property type="match status" value="3"/>
</dbReference>
<dbReference type="GO" id="GO:0005829">
    <property type="term" value="C:cytosol"/>
    <property type="evidence" value="ECO:0007669"/>
    <property type="project" value="TreeGrafter"/>
</dbReference>
<dbReference type="SUPFAM" id="SSF81383">
    <property type="entry name" value="F-box domain"/>
    <property type="match status" value="1"/>
</dbReference>
<dbReference type="InterPro" id="IPR032675">
    <property type="entry name" value="LRR_dom_sf"/>
</dbReference>
<evidence type="ECO:0000256" key="4">
    <source>
        <dbReference type="SAM" id="MobiDB-lite"/>
    </source>
</evidence>
<dbReference type="GO" id="GO:0005096">
    <property type="term" value="F:GTPase activator activity"/>
    <property type="evidence" value="ECO:0007669"/>
    <property type="project" value="UniProtKB-KW"/>
</dbReference>
<dbReference type="EMBL" id="KR349446">
    <property type="protein sequence ID" value="ALC76513.1"/>
    <property type="molecule type" value="Genomic_DNA"/>
</dbReference>
<dbReference type="InterPro" id="IPR001810">
    <property type="entry name" value="F-box_dom"/>
</dbReference>
<protein>
    <submittedName>
        <fullName evidence="6">RipG7</fullName>
    </submittedName>
</protein>
<keyword evidence="2" id="KW-0433">Leucine-rich repeat</keyword>
<dbReference type="GO" id="GO:0031267">
    <property type="term" value="F:small GTPase binding"/>
    <property type="evidence" value="ECO:0007669"/>
    <property type="project" value="TreeGrafter"/>
</dbReference>
<feature type="region of interest" description="Disordered" evidence="4">
    <location>
        <begin position="617"/>
        <end position="646"/>
    </location>
</feature>
<evidence type="ECO:0000256" key="3">
    <source>
        <dbReference type="ARBA" id="ARBA00022737"/>
    </source>
</evidence>
<dbReference type="GO" id="GO:0048471">
    <property type="term" value="C:perinuclear region of cytoplasm"/>
    <property type="evidence" value="ECO:0007669"/>
    <property type="project" value="TreeGrafter"/>
</dbReference>
<dbReference type="PANTHER" id="PTHR24113">
    <property type="entry name" value="RAN GTPASE-ACTIVATING PROTEIN 1"/>
    <property type="match status" value="1"/>
</dbReference>
<dbReference type="SMART" id="SM00368">
    <property type="entry name" value="LRR_RI"/>
    <property type="match status" value="8"/>
</dbReference>
<proteinExistence type="predicted"/>
<dbReference type="Pfam" id="PF00646">
    <property type="entry name" value="F-box"/>
    <property type="match status" value="1"/>
</dbReference>
<reference evidence="6" key="1">
    <citation type="journal article" date="2015" name="Mol. Plant Pathol.">
        <title>Functional Assignment to Positively Selected Sites in the Core Type III Effector RipG7 from Ralstonia solanacearum.</title>
        <authorList>
            <person name="Wang K."/>
            <person name="Remigi P."/>
            <person name="Anisimova M."/>
            <person name="Lonjon F."/>
            <person name="Kars I."/>
            <person name="Kajava A."/>
            <person name="Li C.H."/>
            <person name="Cheng C.P."/>
            <person name="Vailleau F."/>
            <person name="Genin S."/>
            <person name="Peeters N."/>
        </authorList>
    </citation>
    <scope>NUCLEOTIDE SEQUENCE</scope>
    <source>
        <strain evidence="6">MolK2</strain>
    </source>
</reference>
<feature type="domain" description="F-box" evidence="5">
    <location>
        <begin position="110"/>
        <end position="145"/>
    </location>
</feature>
<evidence type="ECO:0000259" key="5">
    <source>
        <dbReference type="Pfam" id="PF00646"/>
    </source>
</evidence>
<dbReference type="Pfam" id="PF13516">
    <property type="entry name" value="LRR_6"/>
    <property type="match status" value="7"/>
</dbReference>
<dbReference type="InterPro" id="IPR006553">
    <property type="entry name" value="Leu-rich_rpt_Cys-con_subtyp"/>
</dbReference>
<dbReference type="AlphaFoldDB" id="A0A0M4FQ10"/>
<feature type="compositionally biased region" description="Low complexity" evidence="4">
    <location>
        <begin position="38"/>
        <end position="63"/>
    </location>
</feature>
<evidence type="ECO:0000256" key="1">
    <source>
        <dbReference type="ARBA" id="ARBA00022468"/>
    </source>
</evidence>
<reference evidence="6" key="2">
    <citation type="submission" date="2015-04" db="EMBL/GenBank/DDBJ databases">
        <authorList>
            <person name="Syromyatnikov M.Y."/>
            <person name="Popov V.N."/>
        </authorList>
    </citation>
    <scope>NUCLEOTIDE SEQUENCE</scope>
    <source>
        <strain evidence="6">MolK2</strain>
    </source>
</reference>
<keyword evidence="1" id="KW-0343">GTPase activation</keyword>
<accession>A0A0M4FQ10</accession>